<proteinExistence type="predicted"/>
<protein>
    <submittedName>
        <fullName evidence="2">Uncharacterized protein</fullName>
    </submittedName>
</protein>
<dbReference type="AlphaFoldDB" id="A0AAE0G2H7"/>
<reference evidence="2 3" key="1">
    <citation type="journal article" date="2015" name="Genome Biol. Evol.">
        <title>Comparative Genomics of a Bacterivorous Green Alga Reveals Evolutionary Causalities and Consequences of Phago-Mixotrophic Mode of Nutrition.</title>
        <authorList>
            <person name="Burns J.A."/>
            <person name="Paasch A."/>
            <person name="Narechania A."/>
            <person name="Kim E."/>
        </authorList>
    </citation>
    <scope>NUCLEOTIDE SEQUENCE [LARGE SCALE GENOMIC DNA]</scope>
    <source>
        <strain evidence="2 3">PLY_AMNH</strain>
    </source>
</reference>
<evidence type="ECO:0000256" key="1">
    <source>
        <dbReference type="SAM" id="MobiDB-lite"/>
    </source>
</evidence>
<feature type="region of interest" description="Disordered" evidence="1">
    <location>
        <begin position="1"/>
        <end position="33"/>
    </location>
</feature>
<feature type="compositionally biased region" description="Pro residues" evidence="1">
    <location>
        <begin position="20"/>
        <end position="31"/>
    </location>
</feature>
<comment type="caution">
    <text evidence="2">The sequence shown here is derived from an EMBL/GenBank/DDBJ whole genome shotgun (WGS) entry which is preliminary data.</text>
</comment>
<sequence>MSKPAAPRPSLDASAAVMSLPPPAVDTPAPPVEGQTAAAFHSVRLTELTPGGGDAIDPVGTSALVVPAEDADTSPPPDEPEESACFGAAFHDEDDTWPALRSSPIWLPNSAVTGDVNGNFPKP</sequence>
<keyword evidence="3" id="KW-1185">Reference proteome</keyword>
<accession>A0AAE0G2H7</accession>
<dbReference type="EMBL" id="LGRX02010381">
    <property type="protein sequence ID" value="KAK3270457.1"/>
    <property type="molecule type" value="Genomic_DNA"/>
</dbReference>
<gene>
    <name evidence="2" type="ORF">CYMTET_21147</name>
</gene>
<organism evidence="2 3">
    <name type="scientific">Cymbomonas tetramitiformis</name>
    <dbReference type="NCBI Taxonomy" id="36881"/>
    <lineage>
        <taxon>Eukaryota</taxon>
        <taxon>Viridiplantae</taxon>
        <taxon>Chlorophyta</taxon>
        <taxon>Pyramimonadophyceae</taxon>
        <taxon>Pyramimonadales</taxon>
        <taxon>Pyramimonadaceae</taxon>
        <taxon>Cymbomonas</taxon>
    </lineage>
</organism>
<dbReference type="Proteomes" id="UP001190700">
    <property type="component" value="Unassembled WGS sequence"/>
</dbReference>
<name>A0AAE0G2H7_9CHLO</name>
<evidence type="ECO:0000313" key="3">
    <source>
        <dbReference type="Proteomes" id="UP001190700"/>
    </source>
</evidence>
<evidence type="ECO:0000313" key="2">
    <source>
        <dbReference type="EMBL" id="KAK3270457.1"/>
    </source>
</evidence>